<reference evidence="1 2" key="1">
    <citation type="submission" date="2018-12" db="EMBL/GenBank/DDBJ databases">
        <authorList>
            <consortium name="Pathogen Informatics"/>
        </authorList>
    </citation>
    <scope>NUCLEOTIDE SEQUENCE [LARGE SCALE GENOMIC DNA]</scope>
    <source>
        <strain evidence="1 2">NCTC9997</strain>
        <plasmid evidence="1 2">2</plasmid>
    </source>
</reference>
<proteinExistence type="predicted"/>
<sequence>MNFSKTFTIMLCCCPTLSCSNTDTVIAPYEKILELDGSTTRSFHSMLYYPSGEGLHNPGYIIGIEKSPKKTIGGPEKQSDDGLLNSDSYLNSEINSTNNTRNKIDGFTKQDRKSMFISHIIKNDFNIIKDKLNNPYITNNYCFVYNAYTSRQLVGDSGLDLTKINGWNACKISSSIQEAEDAKLHSFYKNSDSGLTALKENLKHDLESGAYSHILVIVMGWNTSQSEAVRNFNDITGNIITASFEQRKEADTNPSAKLNRMVVTRSRVIEPKEEKYNRDFRPLVIGITWPSYWSTGLVNVVSYPNKANDADELGLIWLNKIGYTDLMVDGAPSPHQSDTTLRWLIDRLRS</sequence>
<geneLocation type="plasmid" evidence="1 2">
    <name>2</name>
</geneLocation>
<keyword evidence="1" id="KW-0614">Plasmid</keyword>
<dbReference type="AlphaFoldDB" id="A0A7Z8Z6U3"/>
<gene>
    <name evidence="1" type="ORF">NCTC9997_00229</name>
</gene>
<organism evidence="1 2">
    <name type="scientific">Raoultella terrigena</name>
    <name type="common">Klebsiella terrigena</name>
    <dbReference type="NCBI Taxonomy" id="577"/>
    <lineage>
        <taxon>Bacteria</taxon>
        <taxon>Pseudomonadati</taxon>
        <taxon>Pseudomonadota</taxon>
        <taxon>Gammaproteobacteria</taxon>
        <taxon>Enterobacterales</taxon>
        <taxon>Enterobacteriaceae</taxon>
        <taxon>Klebsiella/Raoultella group</taxon>
        <taxon>Raoultella</taxon>
    </lineage>
</organism>
<protein>
    <submittedName>
        <fullName evidence="1">Peptidase M23B family protein</fullName>
    </submittedName>
</protein>
<name>A0A7Z8Z6U3_RAOTE</name>
<dbReference type="Proteomes" id="UP000267630">
    <property type="component" value="Plasmid 2"/>
</dbReference>
<keyword evidence="2" id="KW-1185">Reference proteome</keyword>
<accession>A0A7Z8Z6U3</accession>
<dbReference type="EMBL" id="LR134252">
    <property type="protein sequence ID" value="VED43247.1"/>
    <property type="molecule type" value="Genomic_DNA"/>
</dbReference>
<evidence type="ECO:0000313" key="2">
    <source>
        <dbReference type="Proteomes" id="UP000267630"/>
    </source>
</evidence>
<evidence type="ECO:0000313" key="1">
    <source>
        <dbReference type="EMBL" id="VED43247.1"/>
    </source>
</evidence>